<protein>
    <submittedName>
        <fullName evidence="1">Uncharacterized protein</fullName>
    </submittedName>
</protein>
<keyword evidence="2" id="KW-1185">Reference proteome</keyword>
<dbReference type="Proteomes" id="UP000717634">
    <property type="component" value="Unassembled WGS sequence"/>
</dbReference>
<organism evidence="1 2">
    <name type="scientific">Hymenobacter artigasi</name>
    <dbReference type="NCBI Taxonomy" id="2719616"/>
    <lineage>
        <taxon>Bacteria</taxon>
        <taxon>Pseudomonadati</taxon>
        <taxon>Bacteroidota</taxon>
        <taxon>Cytophagia</taxon>
        <taxon>Cytophagales</taxon>
        <taxon>Hymenobacteraceae</taxon>
        <taxon>Hymenobacter</taxon>
    </lineage>
</organism>
<accession>A0ABX1HL99</accession>
<comment type="caution">
    <text evidence="1">The sequence shown here is derived from an EMBL/GenBank/DDBJ whole genome shotgun (WGS) entry which is preliminary data.</text>
</comment>
<proteinExistence type="predicted"/>
<sequence length="73" mass="7869">MGHFFGRDILLDLLNQEACQGIRFYYGSDGNVPQLIAVGADANENDQLGPNRIVADEACPCPTSCSQPNILNS</sequence>
<dbReference type="EMBL" id="JAAVTK010000013">
    <property type="protein sequence ID" value="NKI91036.1"/>
    <property type="molecule type" value="Genomic_DNA"/>
</dbReference>
<evidence type="ECO:0000313" key="2">
    <source>
        <dbReference type="Proteomes" id="UP000717634"/>
    </source>
</evidence>
<dbReference type="RefSeq" id="WP_168674618.1">
    <property type="nucleotide sequence ID" value="NZ_JAAVTK010000013.1"/>
</dbReference>
<evidence type="ECO:0000313" key="1">
    <source>
        <dbReference type="EMBL" id="NKI91036.1"/>
    </source>
</evidence>
<gene>
    <name evidence="1" type="ORF">HBN54_003648</name>
</gene>
<reference evidence="1 2" key="1">
    <citation type="submission" date="2020-03" db="EMBL/GenBank/DDBJ databases">
        <title>Genomic Encyclopedia of Type Strains, Phase IV (KMG-V): Genome sequencing to study the core and pangenomes of soil and plant-associated prokaryotes.</title>
        <authorList>
            <person name="Whitman W."/>
        </authorList>
    </citation>
    <scope>NUCLEOTIDE SEQUENCE [LARGE SCALE GENOMIC DNA]</scope>
    <source>
        <strain evidence="1 2">1B</strain>
    </source>
</reference>
<name>A0ABX1HL99_9BACT</name>